<evidence type="ECO:0000256" key="8">
    <source>
        <dbReference type="ARBA" id="ARBA00023136"/>
    </source>
</evidence>
<keyword evidence="7" id="KW-0811">Translocation</keyword>
<dbReference type="PROSITE" id="PS00755">
    <property type="entry name" value="SECY_1"/>
    <property type="match status" value="1"/>
</dbReference>
<accession>A0A061S4L9</accession>
<feature type="transmembrane region" description="Helical" evidence="11">
    <location>
        <begin position="234"/>
        <end position="253"/>
    </location>
</feature>
<dbReference type="GO" id="GO:0015031">
    <property type="term" value="P:protein transport"/>
    <property type="evidence" value="ECO:0007669"/>
    <property type="project" value="UniProtKB-KW"/>
</dbReference>
<evidence type="ECO:0000256" key="9">
    <source>
        <dbReference type="ARBA" id="ARBA00031059"/>
    </source>
</evidence>
<evidence type="ECO:0000256" key="10">
    <source>
        <dbReference type="RuleBase" id="RU004349"/>
    </source>
</evidence>
<keyword evidence="4 11" id="KW-0812">Transmembrane</keyword>
<feature type="transmembrane region" description="Helical" evidence="11">
    <location>
        <begin position="160"/>
        <end position="182"/>
    </location>
</feature>
<feature type="transmembrane region" description="Helical" evidence="11">
    <location>
        <begin position="203"/>
        <end position="222"/>
    </location>
</feature>
<keyword evidence="3" id="KW-0813">Transport</keyword>
<dbReference type="GO" id="GO:0016020">
    <property type="term" value="C:membrane"/>
    <property type="evidence" value="ECO:0007669"/>
    <property type="project" value="UniProtKB-SubCell"/>
</dbReference>
<feature type="transmembrane region" description="Helical" evidence="11">
    <location>
        <begin position="470"/>
        <end position="488"/>
    </location>
</feature>
<dbReference type="HAMAP" id="MF_01465">
    <property type="entry name" value="SecY"/>
    <property type="match status" value="1"/>
</dbReference>
<evidence type="ECO:0000256" key="5">
    <source>
        <dbReference type="ARBA" id="ARBA00022927"/>
    </source>
</evidence>
<name>A0A061S4L9_9CHLO</name>
<keyword evidence="5" id="KW-0653">Protein transport</keyword>
<dbReference type="InterPro" id="IPR023201">
    <property type="entry name" value="SecY_dom_sf"/>
</dbReference>
<dbReference type="Gene3D" id="1.10.3370.10">
    <property type="entry name" value="SecY subunit domain"/>
    <property type="match status" value="1"/>
</dbReference>
<dbReference type="PRINTS" id="PR00303">
    <property type="entry name" value="SECYTRNLCASE"/>
</dbReference>
<evidence type="ECO:0000256" key="1">
    <source>
        <dbReference type="ARBA" id="ARBA00004141"/>
    </source>
</evidence>
<evidence type="ECO:0000256" key="11">
    <source>
        <dbReference type="SAM" id="Phobius"/>
    </source>
</evidence>
<evidence type="ECO:0000313" key="12">
    <source>
        <dbReference type="EMBL" id="JAC77964.1"/>
    </source>
</evidence>
<dbReference type="InterPro" id="IPR002208">
    <property type="entry name" value="SecY/SEC61-alpha"/>
</dbReference>
<feature type="transmembrane region" description="Helical" evidence="11">
    <location>
        <begin position="299"/>
        <end position="316"/>
    </location>
</feature>
<dbReference type="InterPro" id="IPR026593">
    <property type="entry name" value="SecY"/>
</dbReference>
<dbReference type="SUPFAM" id="SSF103491">
    <property type="entry name" value="Preprotein translocase SecY subunit"/>
    <property type="match status" value="1"/>
</dbReference>
<organism evidence="12">
    <name type="scientific">Tetraselmis sp. GSL018</name>
    <dbReference type="NCBI Taxonomy" id="582737"/>
    <lineage>
        <taxon>Eukaryota</taxon>
        <taxon>Viridiplantae</taxon>
        <taxon>Chlorophyta</taxon>
        <taxon>core chlorophytes</taxon>
        <taxon>Chlorodendrophyceae</taxon>
        <taxon>Chlorodendrales</taxon>
        <taxon>Chlorodendraceae</taxon>
        <taxon>Tetraselmis</taxon>
    </lineage>
</organism>
<evidence type="ECO:0000256" key="2">
    <source>
        <dbReference type="ARBA" id="ARBA00005751"/>
    </source>
</evidence>
<evidence type="ECO:0000256" key="6">
    <source>
        <dbReference type="ARBA" id="ARBA00022989"/>
    </source>
</evidence>
<feature type="transmembrane region" description="Helical" evidence="11">
    <location>
        <begin position="265"/>
        <end position="287"/>
    </location>
</feature>
<dbReference type="Pfam" id="PF00344">
    <property type="entry name" value="SecY"/>
    <property type="match status" value="1"/>
</dbReference>
<proteinExistence type="inferred from homology"/>
<evidence type="ECO:0000256" key="3">
    <source>
        <dbReference type="ARBA" id="ARBA00022448"/>
    </source>
</evidence>
<feature type="transmembrane region" description="Helical" evidence="11">
    <location>
        <begin position="387"/>
        <end position="405"/>
    </location>
</feature>
<dbReference type="InterPro" id="IPR030659">
    <property type="entry name" value="SecY_CS"/>
</dbReference>
<keyword evidence="6 11" id="KW-1133">Transmembrane helix</keyword>
<protein>
    <recommendedName>
        <fullName evidence="9">CpSecY</fullName>
    </recommendedName>
</protein>
<comment type="subcellular location">
    <subcellularLocation>
        <location evidence="1">Membrane</location>
        <topology evidence="1">Multi-pass membrane protein</topology>
    </subcellularLocation>
</comment>
<comment type="similarity">
    <text evidence="2 10">Belongs to the SecY/SEC61-alpha family.</text>
</comment>
<dbReference type="EMBL" id="GBEZ01007505">
    <property type="protein sequence ID" value="JAC77964.1"/>
    <property type="molecule type" value="Transcribed_RNA"/>
</dbReference>
<keyword evidence="8 11" id="KW-0472">Membrane</keyword>
<reference evidence="12" key="1">
    <citation type="submission" date="2014-05" db="EMBL/GenBank/DDBJ databases">
        <title>The transcriptome of the halophilic microalga Tetraselmis sp. GSL018 isolated from the Great Salt Lake, Utah.</title>
        <authorList>
            <person name="Jinkerson R.E."/>
            <person name="D'Adamo S."/>
            <person name="Posewitz M.C."/>
        </authorList>
    </citation>
    <scope>NUCLEOTIDE SEQUENCE</scope>
    <source>
        <strain evidence="12">GSL018</strain>
    </source>
</reference>
<feature type="transmembrane region" description="Helical" evidence="11">
    <location>
        <begin position="346"/>
        <end position="367"/>
    </location>
</feature>
<dbReference type="NCBIfam" id="TIGR00967">
    <property type="entry name" value="3a0501s007"/>
    <property type="match status" value="1"/>
</dbReference>
<evidence type="ECO:0000256" key="4">
    <source>
        <dbReference type="ARBA" id="ARBA00022692"/>
    </source>
</evidence>
<sequence>MVLLMANHGFAVSPSAYCLPKRLPCSSVRAAQRSVNGYSASSPVSGLVSSKRDVAGSSNFGRFPPGRDISSPRTRDANRRVIVYAFRGQMLGGGSSDDGFFKTPLGKLCIILGLVVVSRVGVYIRIPGVDVDAFAQSVQSGGLLRYVDALSGGSISKVGLFSLGIVPYINASIILQLLSTTYPELKKLQREEGKAGKDKYEMYQKYLALAFAVVQSIGQLSYLRPYVDDFSTAWFVQSTVLLTGGAMFLVYLAETIGKLKLGNGTSILIFASIASSVPSSIGAAIAQNAQTADGNAGNLIAYGAAFVLTTLGIVYVQEAERRIPINYASRFEAGNLSRQSYLPFKVNAAGVMPVIFATTLMSLPSGLARVTNSEAIAKVAAQLYPSGLLYLPTYVTLIVFFNYYYTFLQLDPKDVSDQLRKQGASIPSVRPGRATAEYITGTLNRMSVLGSIFLGLLAAAPTAVEGITHLTALRGFAGTSVLILVGVAQDTARKFRAEQAMQKYRKVEQNYDDL</sequence>
<dbReference type="AlphaFoldDB" id="A0A061S4L9"/>
<dbReference type="PANTHER" id="PTHR10906">
    <property type="entry name" value="SECY/SEC61-ALPHA FAMILY MEMBER"/>
    <property type="match status" value="1"/>
</dbReference>
<gene>
    <name evidence="12" type="primary">SECY</name>
    <name evidence="12" type="ORF">TSPGSL018_16369</name>
</gene>
<feature type="transmembrane region" description="Helical" evidence="11">
    <location>
        <begin position="446"/>
        <end position="464"/>
    </location>
</feature>
<evidence type="ECO:0000256" key="7">
    <source>
        <dbReference type="ARBA" id="ARBA00023010"/>
    </source>
</evidence>